<proteinExistence type="inferred from homology"/>
<accession>A0A1G2CIG3</accession>
<evidence type="ECO:0000256" key="4">
    <source>
        <dbReference type="RuleBase" id="RU004478"/>
    </source>
</evidence>
<dbReference type="GO" id="GO:0051087">
    <property type="term" value="F:protein-folding chaperone binding"/>
    <property type="evidence" value="ECO:0007669"/>
    <property type="project" value="InterPro"/>
</dbReference>
<gene>
    <name evidence="3" type="primary">grpE</name>
    <name evidence="6" type="ORF">A3B13_03590</name>
</gene>
<dbReference type="HAMAP" id="MF_01151">
    <property type="entry name" value="GrpE"/>
    <property type="match status" value="1"/>
</dbReference>
<evidence type="ECO:0000313" key="7">
    <source>
        <dbReference type="Proteomes" id="UP000176287"/>
    </source>
</evidence>
<evidence type="ECO:0000256" key="2">
    <source>
        <dbReference type="ARBA" id="ARBA00023186"/>
    </source>
</evidence>
<dbReference type="Gene3D" id="2.30.22.10">
    <property type="entry name" value="Head domain of nucleotide exchange factor GrpE"/>
    <property type="match status" value="1"/>
</dbReference>
<reference evidence="6 7" key="1">
    <citation type="journal article" date="2016" name="Nat. Commun.">
        <title>Thousands of microbial genomes shed light on interconnected biogeochemical processes in an aquifer system.</title>
        <authorList>
            <person name="Anantharaman K."/>
            <person name="Brown C.T."/>
            <person name="Hug L.A."/>
            <person name="Sharon I."/>
            <person name="Castelle C.J."/>
            <person name="Probst A.J."/>
            <person name="Thomas B.C."/>
            <person name="Singh A."/>
            <person name="Wilkins M.J."/>
            <person name="Karaoz U."/>
            <person name="Brodie E.L."/>
            <person name="Williams K.H."/>
            <person name="Hubbard S.S."/>
            <person name="Banfield J.F."/>
        </authorList>
    </citation>
    <scope>NUCLEOTIDE SEQUENCE [LARGE SCALE GENOMIC DNA]</scope>
</reference>
<comment type="function">
    <text evidence="3">Participates actively in the response to hyperosmotic and heat shock by preventing the aggregation of stress-denatured proteins, in association with DnaK and GrpE. It is the nucleotide exchange factor for DnaK and may function as a thermosensor. Unfolded proteins bind initially to DnaJ; upon interaction with the DnaJ-bound protein, DnaK hydrolyzes its bound ATP, resulting in the formation of a stable complex. GrpE releases ADP from DnaK; ATP binding to DnaK triggers the release of the substrate protein, thus completing the reaction cycle. Several rounds of ATP-dependent interactions between DnaJ, DnaK and GrpE are required for fully efficient folding.</text>
</comment>
<dbReference type="SUPFAM" id="SSF58014">
    <property type="entry name" value="Coiled-coil domain of nucleotide exchange factor GrpE"/>
    <property type="match status" value="1"/>
</dbReference>
<dbReference type="GO" id="GO:0006457">
    <property type="term" value="P:protein folding"/>
    <property type="evidence" value="ECO:0007669"/>
    <property type="project" value="InterPro"/>
</dbReference>
<dbReference type="Proteomes" id="UP000176287">
    <property type="component" value="Unassembled WGS sequence"/>
</dbReference>
<organism evidence="6 7">
    <name type="scientific">Candidatus Liptonbacteria bacterium RIFCSPLOWO2_01_FULL_45_15</name>
    <dbReference type="NCBI Taxonomy" id="1798649"/>
    <lineage>
        <taxon>Bacteria</taxon>
        <taxon>Candidatus Liptoniibacteriota</taxon>
    </lineage>
</organism>
<dbReference type="STRING" id="1798649.A3B13_03590"/>
<evidence type="ECO:0000256" key="3">
    <source>
        <dbReference type="HAMAP-Rule" id="MF_01151"/>
    </source>
</evidence>
<dbReference type="EMBL" id="MHKZ01000005">
    <property type="protein sequence ID" value="OGZ01165.1"/>
    <property type="molecule type" value="Genomic_DNA"/>
</dbReference>
<dbReference type="InterPro" id="IPR000740">
    <property type="entry name" value="GrpE"/>
</dbReference>
<keyword evidence="3" id="KW-0963">Cytoplasm</keyword>
<evidence type="ECO:0000313" key="6">
    <source>
        <dbReference type="EMBL" id="OGZ01165.1"/>
    </source>
</evidence>
<protein>
    <recommendedName>
        <fullName evidence="3">Protein GrpE</fullName>
    </recommendedName>
    <alternativeName>
        <fullName evidence="3">HSP-70 cofactor</fullName>
    </alternativeName>
</protein>
<dbReference type="GO" id="GO:0000774">
    <property type="term" value="F:adenyl-nucleotide exchange factor activity"/>
    <property type="evidence" value="ECO:0007669"/>
    <property type="project" value="InterPro"/>
</dbReference>
<dbReference type="GO" id="GO:0005737">
    <property type="term" value="C:cytoplasm"/>
    <property type="evidence" value="ECO:0007669"/>
    <property type="project" value="UniProtKB-SubCell"/>
</dbReference>
<dbReference type="AlphaFoldDB" id="A0A1G2CIG3"/>
<dbReference type="PANTHER" id="PTHR21237">
    <property type="entry name" value="GRPE PROTEIN"/>
    <property type="match status" value="1"/>
</dbReference>
<dbReference type="CDD" id="cd00446">
    <property type="entry name" value="GrpE"/>
    <property type="match status" value="1"/>
</dbReference>
<dbReference type="PRINTS" id="PR00773">
    <property type="entry name" value="GRPEPROTEIN"/>
</dbReference>
<dbReference type="Gene3D" id="3.90.20.20">
    <property type="match status" value="1"/>
</dbReference>
<dbReference type="InterPro" id="IPR009012">
    <property type="entry name" value="GrpE_head"/>
</dbReference>
<comment type="subunit">
    <text evidence="3">Homodimer.</text>
</comment>
<comment type="subcellular location">
    <subcellularLocation>
        <location evidence="3">Cytoplasm</location>
    </subcellularLocation>
</comment>
<sequence length="173" mass="19480">MDEIKQNGEEKNAPTPAQKTELTVEEKLAEAEKQRDEYLAGWQRAKADFLNYKKDEGKRFEDLIRFANEDILEELIGVLDSFDLGLAALEKAGPVEKGVYMVRSKLDNVLKQRGLEILSVKIGDKFDPSLSEAMVEIESEQPVGTILEIIESGYKLRDKILRPARVKVSKGKG</sequence>
<keyword evidence="3" id="KW-0346">Stress response</keyword>
<evidence type="ECO:0000256" key="1">
    <source>
        <dbReference type="ARBA" id="ARBA00009054"/>
    </source>
</evidence>
<comment type="caution">
    <text evidence="6">The sequence shown here is derived from an EMBL/GenBank/DDBJ whole genome shotgun (WGS) entry which is preliminary data.</text>
</comment>
<name>A0A1G2CIG3_9BACT</name>
<dbReference type="GO" id="GO:0051082">
    <property type="term" value="F:unfolded protein binding"/>
    <property type="evidence" value="ECO:0007669"/>
    <property type="project" value="TreeGrafter"/>
</dbReference>
<dbReference type="GO" id="GO:0042803">
    <property type="term" value="F:protein homodimerization activity"/>
    <property type="evidence" value="ECO:0007669"/>
    <property type="project" value="InterPro"/>
</dbReference>
<dbReference type="SUPFAM" id="SSF51064">
    <property type="entry name" value="Head domain of nucleotide exchange factor GrpE"/>
    <property type="match status" value="1"/>
</dbReference>
<dbReference type="PANTHER" id="PTHR21237:SF23">
    <property type="entry name" value="GRPE PROTEIN HOMOLOG, MITOCHONDRIAL"/>
    <property type="match status" value="1"/>
</dbReference>
<feature type="compositionally biased region" description="Basic and acidic residues" evidence="5">
    <location>
        <begin position="1"/>
        <end position="12"/>
    </location>
</feature>
<feature type="region of interest" description="Disordered" evidence="5">
    <location>
        <begin position="1"/>
        <end position="23"/>
    </location>
</feature>
<keyword evidence="2 3" id="KW-0143">Chaperone</keyword>
<comment type="similarity">
    <text evidence="1 3 4">Belongs to the GrpE family.</text>
</comment>
<dbReference type="InterPro" id="IPR013805">
    <property type="entry name" value="GrpE_CC"/>
</dbReference>
<dbReference type="Pfam" id="PF01025">
    <property type="entry name" value="GrpE"/>
    <property type="match status" value="1"/>
</dbReference>
<evidence type="ECO:0000256" key="5">
    <source>
        <dbReference type="SAM" id="MobiDB-lite"/>
    </source>
</evidence>